<evidence type="ECO:0000256" key="3">
    <source>
        <dbReference type="ARBA" id="ARBA00022679"/>
    </source>
</evidence>
<dbReference type="InterPro" id="IPR008271">
    <property type="entry name" value="Ser/Thr_kinase_AS"/>
</dbReference>
<evidence type="ECO:0000256" key="6">
    <source>
        <dbReference type="ARBA" id="ARBA00022840"/>
    </source>
</evidence>
<sequence length="292" mass="33248">FYEEPFALGLHQGFGYAKVRIGERLGQNHRYEILRKLGWGIYATTWLVKDHEQHDRYLALKILTTYGTHLQRGEIKDPGHPHLHEADIMRKVSQPTTSPGARYCLQLLDSFYITRDTGNHLCILTEVAGIALHKLQSMVTTDGGFPSQLAKQFVKQLCLALHYIHTECRVVHTDIKSSNILLTFEPHILRELISIHLEQRPVRKHPMRTVDGISEETIVSEALPVPGPDDVHPSQWTLKLADFGSAQWLDDRSTDHMQAVELRAPEIILGREWNEKVDIWSLGCLVCATSDP</sequence>
<feature type="non-terminal residue" evidence="12">
    <location>
        <position position="1"/>
    </location>
</feature>
<dbReference type="PANTHER" id="PTHR47634:SF9">
    <property type="entry name" value="PROTEIN KINASE DOMAIN-CONTAINING PROTEIN-RELATED"/>
    <property type="match status" value="1"/>
</dbReference>
<comment type="catalytic activity">
    <reaction evidence="8">
        <text>L-seryl-[protein] + ATP = O-phospho-L-seryl-[protein] + ADP + H(+)</text>
        <dbReference type="Rhea" id="RHEA:17989"/>
        <dbReference type="Rhea" id="RHEA-COMP:9863"/>
        <dbReference type="Rhea" id="RHEA-COMP:11604"/>
        <dbReference type="ChEBI" id="CHEBI:15378"/>
        <dbReference type="ChEBI" id="CHEBI:29999"/>
        <dbReference type="ChEBI" id="CHEBI:30616"/>
        <dbReference type="ChEBI" id="CHEBI:83421"/>
        <dbReference type="ChEBI" id="CHEBI:456216"/>
        <dbReference type="EC" id="2.7.11.1"/>
    </reaction>
</comment>
<evidence type="ECO:0000256" key="10">
    <source>
        <dbReference type="RuleBase" id="RU000304"/>
    </source>
</evidence>
<organism evidence="12 13">
    <name type="scientific">Hydnomerulius pinastri MD-312</name>
    <dbReference type="NCBI Taxonomy" id="994086"/>
    <lineage>
        <taxon>Eukaryota</taxon>
        <taxon>Fungi</taxon>
        <taxon>Dikarya</taxon>
        <taxon>Basidiomycota</taxon>
        <taxon>Agaricomycotina</taxon>
        <taxon>Agaricomycetes</taxon>
        <taxon>Agaricomycetidae</taxon>
        <taxon>Boletales</taxon>
        <taxon>Boletales incertae sedis</taxon>
        <taxon>Leucogyrophana</taxon>
    </lineage>
</organism>
<evidence type="ECO:0000313" key="12">
    <source>
        <dbReference type="EMBL" id="KIJ58597.1"/>
    </source>
</evidence>
<keyword evidence="5" id="KW-0418">Kinase</keyword>
<dbReference type="GO" id="GO:0005524">
    <property type="term" value="F:ATP binding"/>
    <property type="evidence" value="ECO:0007669"/>
    <property type="project" value="UniProtKB-UniRule"/>
</dbReference>
<dbReference type="Pfam" id="PF00069">
    <property type="entry name" value="Pkinase"/>
    <property type="match status" value="2"/>
</dbReference>
<dbReference type="PANTHER" id="PTHR47634">
    <property type="entry name" value="PROTEIN KINASE DOMAIN-CONTAINING PROTEIN-RELATED"/>
    <property type="match status" value="1"/>
</dbReference>
<evidence type="ECO:0000313" key="13">
    <source>
        <dbReference type="Proteomes" id="UP000053820"/>
    </source>
</evidence>
<dbReference type="Gene3D" id="1.10.510.10">
    <property type="entry name" value="Transferase(Phosphotransferase) domain 1"/>
    <property type="match status" value="1"/>
</dbReference>
<evidence type="ECO:0000256" key="1">
    <source>
        <dbReference type="ARBA" id="ARBA00012513"/>
    </source>
</evidence>
<keyword evidence="2 10" id="KW-0723">Serine/threonine-protein kinase</keyword>
<dbReference type="PROSITE" id="PS00107">
    <property type="entry name" value="PROTEIN_KINASE_ATP"/>
    <property type="match status" value="1"/>
</dbReference>
<comment type="catalytic activity">
    <reaction evidence="7">
        <text>L-threonyl-[protein] + ATP = O-phospho-L-threonyl-[protein] + ADP + H(+)</text>
        <dbReference type="Rhea" id="RHEA:46608"/>
        <dbReference type="Rhea" id="RHEA-COMP:11060"/>
        <dbReference type="Rhea" id="RHEA-COMP:11605"/>
        <dbReference type="ChEBI" id="CHEBI:15378"/>
        <dbReference type="ChEBI" id="CHEBI:30013"/>
        <dbReference type="ChEBI" id="CHEBI:30616"/>
        <dbReference type="ChEBI" id="CHEBI:61977"/>
        <dbReference type="ChEBI" id="CHEBI:456216"/>
        <dbReference type="EC" id="2.7.11.1"/>
    </reaction>
</comment>
<dbReference type="GO" id="GO:0000245">
    <property type="term" value="P:spliceosomal complex assembly"/>
    <property type="evidence" value="ECO:0007669"/>
    <property type="project" value="TreeGrafter"/>
</dbReference>
<dbReference type="InterPro" id="IPR000719">
    <property type="entry name" value="Prot_kinase_dom"/>
</dbReference>
<gene>
    <name evidence="12" type="ORF">HYDPIDRAFT_46424</name>
</gene>
<keyword evidence="13" id="KW-1185">Reference proteome</keyword>
<feature type="domain" description="Protein kinase" evidence="11">
    <location>
        <begin position="31"/>
        <end position="292"/>
    </location>
</feature>
<dbReference type="HOGENOM" id="CLU_000288_81_13_1"/>
<accession>A0A0C9W7V2</accession>
<reference evidence="12 13" key="1">
    <citation type="submission" date="2014-04" db="EMBL/GenBank/DDBJ databases">
        <title>Evolutionary Origins and Diversification of the Mycorrhizal Mutualists.</title>
        <authorList>
            <consortium name="DOE Joint Genome Institute"/>
            <consortium name="Mycorrhizal Genomics Consortium"/>
            <person name="Kohler A."/>
            <person name="Kuo A."/>
            <person name="Nagy L.G."/>
            <person name="Floudas D."/>
            <person name="Copeland A."/>
            <person name="Barry K.W."/>
            <person name="Cichocki N."/>
            <person name="Veneault-Fourrey C."/>
            <person name="LaButti K."/>
            <person name="Lindquist E.A."/>
            <person name="Lipzen A."/>
            <person name="Lundell T."/>
            <person name="Morin E."/>
            <person name="Murat C."/>
            <person name="Riley R."/>
            <person name="Ohm R."/>
            <person name="Sun H."/>
            <person name="Tunlid A."/>
            <person name="Henrissat B."/>
            <person name="Grigoriev I.V."/>
            <person name="Hibbett D.S."/>
            <person name="Martin F."/>
        </authorList>
    </citation>
    <scope>NUCLEOTIDE SEQUENCE [LARGE SCALE GENOMIC DNA]</scope>
    <source>
        <strain evidence="12 13">MD-312</strain>
    </source>
</reference>
<dbReference type="GO" id="GO:0050684">
    <property type="term" value="P:regulation of mRNA processing"/>
    <property type="evidence" value="ECO:0007669"/>
    <property type="project" value="TreeGrafter"/>
</dbReference>
<keyword evidence="3" id="KW-0808">Transferase</keyword>
<dbReference type="GO" id="GO:0004674">
    <property type="term" value="F:protein serine/threonine kinase activity"/>
    <property type="evidence" value="ECO:0007669"/>
    <property type="project" value="UniProtKB-KW"/>
</dbReference>
<evidence type="ECO:0000256" key="7">
    <source>
        <dbReference type="ARBA" id="ARBA00047899"/>
    </source>
</evidence>
<evidence type="ECO:0000256" key="2">
    <source>
        <dbReference type="ARBA" id="ARBA00022527"/>
    </source>
</evidence>
<comment type="similarity">
    <text evidence="10">Belongs to the protein kinase superfamily.</text>
</comment>
<dbReference type="InterPro" id="IPR011009">
    <property type="entry name" value="Kinase-like_dom_sf"/>
</dbReference>
<dbReference type="InterPro" id="IPR017441">
    <property type="entry name" value="Protein_kinase_ATP_BS"/>
</dbReference>
<dbReference type="OrthoDB" id="5979581at2759"/>
<dbReference type="PROSITE" id="PS50011">
    <property type="entry name" value="PROTEIN_KINASE_DOM"/>
    <property type="match status" value="1"/>
</dbReference>
<dbReference type="PROSITE" id="PS00108">
    <property type="entry name" value="PROTEIN_KINASE_ST"/>
    <property type="match status" value="1"/>
</dbReference>
<dbReference type="EMBL" id="KN839923">
    <property type="protein sequence ID" value="KIJ58597.1"/>
    <property type="molecule type" value="Genomic_DNA"/>
</dbReference>
<feature type="binding site" evidence="9">
    <location>
        <position position="61"/>
    </location>
    <ligand>
        <name>ATP</name>
        <dbReference type="ChEBI" id="CHEBI:30616"/>
    </ligand>
</feature>
<dbReference type="SMART" id="SM00220">
    <property type="entry name" value="S_TKc"/>
    <property type="match status" value="1"/>
</dbReference>
<dbReference type="Proteomes" id="UP000053820">
    <property type="component" value="Unassembled WGS sequence"/>
</dbReference>
<evidence type="ECO:0000256" key="4">
    <source>
        <dbReference type="ARBA" id="ARBA00022741"/>
    </source>
</evidence>
<dbReference type="EC" id="2.7.11.1" evidence="1"/>
<proteinExistence type="inferred from homology"/>
<evidence type="ECO:0000256" key="5">
    <source>
        <dbReference type="ARBA" id="ARBA00022777"/>
    </source>
</evidence>
<keyword evidence="6 9" id="KW-0067">ATP-binding</keyword>
<evidence type="ECO:0000256" key="9">
    <source>
        <dbReference type="PROSITE-ProRule" id="PRU10141"/>
    </source>
</evidence>
<dbReference type="InterPro" id="IPR051334">
    <property type="entry name" value="SRPK"/>
</dbReference>
<dbReference type="Gene3D" id="3.30.200.20">
    <property type="entry name" value="Phosphorylase Kinase, domain 1"/>
    <property type="match status" value="1"/>
</dbReference>
<dbReference type="AlphaFoldDB" id="A0A0C9W7V2"/>
<dbReference type="SUPFAM" id="SSF56112">
    <property type="entry name" value="Protein kinase-like (PK-like)"/>
    <property type="match status" value="1"/>
</dbReference>
<evidence type="ECO:0000259" key="11">
    <source>
        <dbReference type="PROSITE" id="PS50011"/>
    </source>
</evidence>
<protein>
    <recommendedName>
        <fullName evidence="1">non-specific serine/threonine protein kinase</fullName>
        <ecNumber evidence="1">2.7.11.1</ecNumber>
    </recommendedName>
</protein>
<keyword evidence="4 9" id="KW-0547">Nucleotide-binding</keyword>
<name>A0A0C9W7V2_9AGAM</name>
<feature type="non-terminal residue" evidence="12">
    <location>
        <position position="292"/>
    </location>
</feature>
<evidence type="ECO:0000256" key="8">
    <source>
        <dbReference type="ARBA" id="ARBA00048679"/>
    </source>
</evidence>